<name>A0A067PEC0_9AGAM</name>
<feature type="compositionally biased region" description="Acidic residues" evidence="1">
    <location>
        <begin position="207"/>
        <end position="233"/>
    </location>
</feature>
<proteinExistence type="predicted"/>
<keyword evidence="3" id="KW-1185">Reference proteome</keyword>
<organism evidence="2 3">
    <name type="scientific">Jaapia argillacea MUCL 33604</name>
    <dbReference type="NCBI Taxonomy" id="933084"/>
    <lineage>
        <taxon>Eukaryota</taxon>
        <taxon>Fungi</taxon>
        <taxon>Dikarya</taxon>
        <taxon>Basidiomycota</taxon>
        <taxon>Agaricomycotina</taxon>
        <taxon>Agaricomycetes</taxon>
        <taxon>Agaricomycetidae</taxon>
        <taxon>Jaapiales</taxon>
        <taxon>Jaapiaceae</taxon>
        <taxon>Jaapia</taxon>
    </lineage>
</organism>
<evidence type="ECO:0000313" key="2">
    <source>
        <dbReference type="EMBL" id="KDQ49357.1"/>
    </source>
</evidence>
<feature type="region of interest" description="Disordered" evidence="1">
    <location>
        <begin position="503"/>
        <end position="523"/>
    </location>
</feature>
<dbReference type="AlphaFoldDB" id="A0A067PEC0"/>
<gene>
    <name evidence="2" type="ORF">JAAARDRAFT_51789</name>
</gene>
<feature type="region of interest" description="Disordered" evidence="1">
    <location>
        <begin position="159"/>
        <end position="269"/>
    </location>
</feature>
<feature type="region of interest" description="Disordered" evidence="1">
    <location>
        <begin position="392"/>
        <end position="467"/>
    </location>
</feature>
<sequence>MASVERINTAKAALKPFSYVLYMFSHRVNLWHSCIANATPHNLEAWIPFIEQEFNEFKTALSAAQNVVNTYPDVYRPLRLTRLVADLQCIKWEAVAQRRRLSAADLIELSRDHYKASTNFWKDELPEWVHDRPMAAKFWLVENPSAPSVDPQMISGDVTPVSTPSGHLIPPPPQLSPGRIPAVAKGKAKADAQDVQMEDADKTAERESEEEAAIGQEGELEDEEMDLGNDGEDVPMKSVEGREHAAGSSRQKKHPAPDSPPKVTPKRVKSKDVMFATPCANCVHANAICANYKTGSNCLWCTMKHYICEHKKNPCVVIPNPHFNPNTQPIQVIRPPTKSKSKAKVTPKDAEPMGLPGAIYGPGTTTFSGLLPDAPHIPHKRAIAAVVEPQTELQPVAPVRPKPRRGTAKGNKPDVDPPMDLANKSQPAVSIPPKTKRGAPKATLPDVNPPAVAQPPKRPSWSKKSAKLKEVIADSEEDIAEPEQLKAPLQEGGKRLQLIVHLPPKPKPIAGGSRIMTIGKDSR</sequence>
<feature type="region of interest" description="Disordered" evidence="1">
    <location>
        <begin position="336"/>
        <end position="355"/>
    </location>
</feature>
<evidence type="ECO:0000313" key="3">
    <source>
        <dbReference type="Proteomes" id="UP000027265"/>
    </source>
</evidence>
<protein>
    <submittedName>
        <fullName evidence="2">Uncharacterized protein</fullName>
    </submittedName>
</protein>
<dbReference type="HOGENOM" id="CLU_031305_0_0_1"/>
<accession>A0A067PEC0</accession>
<dbReference type="Proteomes" id="UP000027265">
    <property type="component" value="Unassembled WGS sequence"/>
</dbReference>
<reference evidence="3" key="1">
    <citation type="journal article" date="2014" name="Proc. Natl. Acad. Sci. U.S.A.">
        <title>Extensive sampling of basidiomycete genomes demonstrates inadequacy of the white-rot/brown-rot paradigm for wood decay fungi.</title>
        <authorList>
            <person name="Riley R."/>
            <person name="Salamov A.A."/>
            <person name="Brown D.W."/>
            <person name="Nagy L.G."/>
            <person name="Floudas D."/>
            <person name="Held B.W."/>
            <person name="Levasseur A."/>
            <person name="Lombard V."/>
            <person name="Morin E."/>
            <person name="Otillar R."/>
            <person name="Lindquist E.A."/>
            <person name="Sun H."/>
            <person name="LaButti K.M."/>
            <person name="Schmutz J."/>
            <person name="Jabbour D."/>
            <person name="Luo H."/>
            <person name="Baker S.E."/>
            <person name="Pisabarro A.G."/>
            <person name="Walton J.D."/>
            <person name="Blanchette R.A."/>
            <person name="Henrissat B."/>
            <person name="Martin F."/>
            <person name="Cullen D."/>
            <person name="Hibbett D.S."/>
            <person name="Grigoriev I.V."/>
        </authorList>
    </citation>
    <scope>NUCLEOTIDE SEQUENCE [LARGE SCALE GENOMIC DNA]</scope>
    <source>
        <strain evidence="3">MUCL 33604</strain>
    </source>
</reference>
<dbReference type="EMBL" id="KL197788">
    <property type="protein sequence ID" value="KDQ49357.1"/>
    <property type="molecule type" value="Genomic_DNA"/>
</dbReference>
<dbReference type="InParanoid" id="A0A067PEC0"/>
<evidence type="ECO:0000256" key="1">
    <source>
        <dbReference type="SAM" id="MobiDB-lite"/>
    </source>
</evidence>